<dbReference type="SUPFAM" id="SSF52540">
    <property type="entry name" value="P-loop containing nucleoside triphosphate hydrolases"/>
    <property type="match status" value="1"/>
</dbReference>
<evidence type="ECO:0000256" key="4">
    <source>
        <dbReference type="ARBA" id="ARBA00022741"/>
    </source>
</evidence>
<dbReference type="InterPro" id="IPR027417">
    <property type="entry name" value="P-loop_NTPase"/>
</dbReference>
<feature type="transmembrane region" description="Helical" evidence="8">
    <location>
        <begin position="167"/>
        <end position="189"/>
    </location>
</feature>
<dbReference type="Pfam" id="PF00664">
    <property type="entry name" value="ABC_membrane"/>
    <property type="match status" value="1"/>
</dbReference>
<dbReference type="SUPFAM" id="SSF90123">
    <property type="entry name" value="ABC transporter transmembrane region"/>
    <property type="match status" value="1"/>
</dbReference>
<accession>A0A2H1YGW8</accession>
<dbReference type="PANTHER" id="PTHR43394">
    <property type="entry name" value="ATP-DEPENDENT PERMEASE MDL1, MITOCHONDRIAL"/>
    <property type="match status" value="1"/>
</dbReference>
<dbReference type="CDD" id="cd18552">
    <property type="entry name" value="ABC_6TM_MsbA_like"/>
    <property type="match status" value="1"/>
</dbReference>
<dbReference type="InterPro" id="IPR003593">
    <property type="entry name" value="AAA+_ATPase"/>
</dbReference>
<feature type="transmembrane region" description="Helical" evidence="8">
    <location>
        <begin position="278"/>
        <end position="297"/>
    </location>
</feature>
<dbReference type="RefSeq" id="WP_101917198.1">
    <property type="nucleotide sequence ID" value="NZ_JAJGWS010000005.1"/>
</dbReference>
<dbReference type="PROSITE" id="PS50893">
    <property type="entry name" value="ABC_TRANSPORTER_2"/>
    <property type="match status" value="1"/>
</dbReference>
<evidence type="ECO:0000313" key="12">
    <source>
        <dbReference type="Proteomes" id="UP000234211"/>
    </source>
</evidence>
<dbReference type="GO" id="GO:0005886">
    <property type="term" value="C:plasma membrane"/>
    <property type="evidence" value="ECO:0007669"/>
    <property type="project" value="UniProtKB-SubCell"/>
</dbReference>
<proteinExistence type="predicted"/>
<keyword evidence="2" id="KW-0813">Transport</keyword>
<dbReference type="GO" id="GO:0016887">
    <property type="term" value="F:ATP hydrolysis activity"/>
    <property type="evidence" value="ECO:0007669"/>
    <property type="project" value="InterPro"/>
</dbReference>
<dbReference type="GO" id="GO:0015421">
    <property type="term" value="F:ABC-type oligopeptide transporter activity"/>
    <property type="evidence" value="ECO:0007669"/>
    <property type="project" value="TreeGrafter"/>
</dbReference>
<dbReference type="SMART" id="SM00382">
    <property type="entry name" value="AAA"/>
    <property type="match status" value="1"/>
</dbReference>
<evidence type="ECO:0000259" key="10">
    <source>
        <dbReference type="PROSITE" id="PS50929"/>
    </source>
</evidence>
<evidence type="ECO:0000256" key="2">
    <source>
        <dbReference type="ARBA" id="ARBA00022448"/>
    </source>
</evidence>
<feature type="domain" description="ABC transmembrane type-1" evidence="10">
    <location>
        <begin position="19"/>
        <end position="337"/>
    </location>
</feature>
<name>A0A2H1YGW8_9FLAO</name>
<dbReference type="Gene3D" id="1.20.1560.10">
    <property type="entry name" value="ABC transporter type 1, transmembrane domain"/>
    <property type="match status" value="1"/>
</dbReference>
<comment type="subcellular location">
    <subcellularLocation>
        <location evidence="1">Cell membrane</location>
        <topology evidence="1">Multi-pass membrane protein</topology>
    </subcellularLocation>
</comment>
<organism evidence="11 12">
    <name type="scientific">Tenacibaculum piscium</name>
    <dbReference type="NCBI Taxonomy" id="1458515"/>
    <lineage>
        <taxon>Bacteria</taxon>
        <taxon>Pseudomonadati</taxon>
        <taxon>Bacteroidota</taxon>
        <taxon>Flavobacteriia</taxon>
        <taxon>Flavobacteriales</taxon>
        <taxon>Flavobacteriaceae</taxon>
        <taxon>Tenacibaculum</taxon>
    </lineage>
</organism>
<protein>
    <submittedName>
        <fullName evidence="11">Antibiotic ABC transporter ATP-binding protein</fullName>
    </submittedName>
</protein>
<dbReference type="OrthoDB" id="9780296at2"/>
<evidence type="ECO:0000256" key="7">
    <source>
        <dbReference type="ARBA" id="ARBA00023136"/>
    </source>
</evidence>
<sequence length="610" mass="68163">MNYFKRFFNYARPYKSLGVLSIILNILYALFTTLSYVILMPTLNILFGETPKECVKPIYPGFIDSLDKDYLSNLLNYYVTYINETYGQEKTLLYVVLCVIIVFLLKNLFSYLGQLTMVFLKNNVLKDLRTIIYQKIITLPLSFFSKQNKGDIIARSTNDVNTINNSYLNLVVTFIREPLNIIFTLFVMVKTSWELSIFIFTFIPVSGLVISFISKKIKQQSGEISEKIGGLLGILEESISGLKIIKAFNAEQLFSSKFNSQTEEIRLLSNKMSKKETLASPMSEFLGIVTIAGLLWYGGKMVLIDHTLLGGTFIGFMAAAYNILTPAKAIAKANNQIKIGNAAAQRIFEVIDTQNNVKELDNPKEITDFKNEIQFKNISFKYDENYVLKNFSLTIPKGKTVALVGQSGSGKSTLANLITRFYDVNEGEILIDGNNIKNISKKSLRGLTGIVAQDSTLFNDTVANNIKLSKPSATDKEVEKSAIIANASDFINDLSLKYNTIIGDRGSSLSGGQQQRIAIARAVLKNPPIMVLDEATSALDTESEQLVQVALEKMMKNRTSLVIAHRLSTIQNADKIVVMKKGTIVEQGKHEELLAKKGEYYKLVTMQSLA</sequence>
<dbReference type="PROSITE" id="PS50929">
    <property type="entry name" value="ABC_TM1F"/>
    <property type="match status" value="1"/>
</dbReference>
<keyword evidence="4" id="KW-0547">Nucleotide-binding</keyword>
<evidence type="ECO:0000256" key="6">
    <source>
        <dbReference type="ARBA" id="ARBA00022989"/>
    </source>
</evidence>
<feature type="transmembrane region" description="Helical" evidence="8">
    <location>
        <begin position="92"/>
        <end position="112"/>
    </location>
</feature>
<dbReference type="EMBL" id="OENF01000019">
    <property type="protein sequence ID" value="SOS74713.1"/>
    <property type="molecule type" value="Genomic_DNA"/>
</dbReference>
<evidence type="ECO:0000256" key="1">
    <source>
        <dbReference type="ARBA" id="ARBA00004651"/>
    </source>
</evidence>
<evidence type="ECO:0000256" key="8">
    <source>
        <dbReference type="SAM" id="Phobius"/>
    </source>
</evidence>
<dbReference type="InterPro" id="IPR036640">
    <property type="entry name" value="ABC1_TM_sf"/>
</dbReference>
<dbReference type="Pfam" id="PF00005">
    <property type="entry name" value="ABC_tran"/>
    <property type="match status" value="1"/>
</dbReference>
<keyword evidence="3 8" id="KW-0812">Transmembrane</keyword>
<dbReference type="InterPro" id="IPR003439">
    <property type="entry name" value="ABC_transporter-like_ATP-bd"/>
</dbReference>
<dbReference type="Gene3D" id="3.40.50.300">
    <property type="entry name" value="P-loop containing nucleotide triphosphate hydrolases"/>
    <property type="match status" value="1"/>
</dbReference>
<dbReference type="InterPro" id="IPR011527">
    <property type="entry name" value="ABC1_TM_dom"/>
</dbReference>
<dbReference type="PROSITE" id="PS00211">
    <property type="entry name" value="ABC_TRANSPORTER_1"/>
    <property type="match status" value="1"/>
</dbReference>
<dbReference type="GO" id="GO:0005524">
    <property type="term" value="F:ATP binding"/>
    <property type="evidence" value="ECO:0007669"/>
    <property type="project" value="UniProtKB-KW"/>
</dbReference>
<feature type="transmembrane region" description="Helical" evidence="8">
    <location>
        <begin position="20"/>
        <end position="39"/>
    </location>
</feature>
<dbReference type="PANTHER" id="PTHR43394:SF1">
    <property type="entry name" value="ATP-BINDING CASSETTE SUB-FAMILY B MEMBER 10, MITOCHONDRIAL"/>
    <property type="match status" value="1"/>
</dbReference>
<keyword evidence="6 8" id="KW-1133">Transmembrane helix</keyword>
<gene>
    <name evidence="11" type="ORF">TNO020_260143</name>
</gene>
<keyword evidence="12" id="KW-1185">Reference proteome</keyword>
<keyword evidence="7 8" id="KW-0472">Membrane</keyword>
<dbReference type="Proteomes" id="UP000234211">
    <property type="component" value="Unassembled WGS sequence"/>
</dbReference>
<dbReference type="InterPro" id="IPR039421">
    <property type="entry name" value="Type_1_exporter"/>
</dbReference>
<evidence type="ECO:0000259" key="9">
    <source>
        <dbReference type="PROSITE" id="PS50893"/>
    </source>
</evidence>
<dbReference type="AlphaFoldDB" id="A0A2H1YGW8"/>
<feature type="domain" description="ABC transporter" evidence="9">
    <location>
        <begin position="373"/>
        <end position="606"/>
    </location>
</feature>
<evidence type="ECO:0000256" key="5">
    <source>
        <dbReference type="ARBA" id="ARBA00022840"/>
    </source>
</evidence>
<evidence type="ECO:0000256" key="3">
    <source>
        <dbReference type="ARBA" id="ARBA00022692"/>
    </source>
</evidence>
<dbReference type="FunFam" id="3.40.50.300:FF:000287">
    <property type="entry name" value="Multidrug ABC transporter ATP-binding protein"/>
    <property type="match status" value="1"/>
</dbReference>
<feature type="transmembrane region" description="Helical" evidence="8">
    <location>
        <begin position="303"/>
        <end position="324"/>
    </location>
</feature>
<evidence type="ECO:0000313" key="11">
    <source>
        <dbReference type="EMBL" id="SOS74713.1"/>
    </source>
</evidence>
<reference evidence="12" key="1">
    <citation type="submission" date="2017-11" db="EMBL/GenBank/DDBJ databases">
        <authorList>
            <person name="Duchaud E."/>
        </authorList>
    </citation>
    <scope>NUCLEOTIDE SEQUENCE [LARGE SCALE GENOMIC DNA]</scope>
    <source>
        <strain evidence="12">Tenacibaculum sp. TNO020</strain>
    </source>
</reference>
<keyword evidence="5 11" id="KW-0067">ATP-binding</keyword>
<dbReference type="InterPro" id="IPR017871">
    <property type="entry name" value="ABC_transporter-like_CS"/>
</dbReference>
<feature type="transmembrane region" description="Helical" evidence="8">
    <location>
        <begin position="195"/>
        <end position="213"/>
    </location>
</feature>